<organism evidence="1 2">
    <name type="scientific">Helicostylum pulchrum</name>
    <dbReference type="NCBI Taxonomy" id="562976"/>
    <lineage>
        <taxon>Eukaryota</taxon>
        <taxon>Fungi</taxon>
        <taxon>Fungi incertae sedis</taxon>
        <taxon>Mucoromycota</taxon>
        <taxon>Mucoromycotina</taxon>
        <taxon>Mucoromycetes</taxon>
        <taxon>Mucorales</taxon>
        <taxon>Mucorineae</taxon>
        <taxon>Mucoraceae</taxon>
        <taxon>Helicostylum</taxon>
    </lineage>
</organism>
<keyword evidence="2" id="KW-1185">Reference proteome</keyword>
<evidence type="ECO:0000313" key="2">
    <source>
        <dbReference type="Proteomes" id="UP001476247"/>
    </source>
</evidence>
<dbReference type="Gene3D" id="3.30.1520.10">
    <property type="entry name" value="Phox-like domain"/>
    <property type="match status" value="1"/>
</dbReference>
<dbReference type="EMBL" id="BAABUJ010000004">
    <property type="protein sequence ID" value="GAA5795178.1"/>
    <property type="molecule type" value="Genomic_DNA"/>
</dbReference>
<dbReference type="SUPFAM" id="SSF64268">
    <property type="entry name" value="PX domain"/>
    <property type="match status" value="1"/>
</dbReference>
<protein>
    <recommendedName>
        <fullName evidence="3">PX domain-containing protein</fullName>
    </recommendedName>
</protein>
<comment type="caution">
    <text evidence="1">The sequence shown here is derived from an EMBL/GenBank/DDBJ whole genome shotgun (WGS) entry which is preliminary data.</text>
</comment>
<sequence length="279" mass="32479">MTSVYPHTTTCPIVKLHVQPYQRPDNQATWYPIRIEWHTKQSTERRYSYSDFVRFSRDIHHHHHHHHNIKKSLTTIKKEFQFFKKSNQKYIDRQLEIENFCNQLLSLATNITCSDLFVSFFSSEKASNYSTTTLKRIFSLKPSPLTTSTSNTTATTINTTQQSFYKPLPSPPTSLLSSEEEDIKFKIVYDYQNIIIIRVNRNISLDRLRIQVIQKFDVLGITLPVEHLSFSYCENARYSSASSILCSDTADTIISNEQHLAAMQTKWSGLLKTTLRCRV</sequence>
<reference evidence="1 2" key="1">
    <citation type="submission" date="2024-04" db="EMBL/GenBank/DDBJ databases">
        <title>genome sequences of Mucor flavus KT1a and Helicostylum pulchrum KT1b strains isolation_sourced from the surface of a dry-aged beef.</title>
        <authorList>
            <person name="Toyotome T."/>
            <person name="Hosono M."/>
            <person name="Torimaru M."/>
            <person name="Fukuda K."/>
            <person name="Mikami N."/>
        </authorList>
    </citation>
    <scope>NUCLEOTIDE SEQUENCE [LARGE SCALE GENOMIC DNA]</scope>
    <source>
        <strain evidence="1 2">KT1b</strain>
    </source>
</reference>
<proteinExistence type="predicted"/>
<name>A0ABP9XK51_9FUNG</name>
<evidence type="ECO:0008006" key="3">
    <source>
        <dbReference type="Google" id="ProtNLM"/>
    </source>
</evidence>
<accession>A0ABP9XK51</accession>
<dbReference type="InterPro" id="IPR036871">
    <property type="entry name" value="PX_dom_sf"/>
</dbReference>
<dbReference type="Proteomes" id="UP001476247">
    <property type="component" value="Unassembled WGS sequence"/>
</dbReference>
<evidence type="ECO:0000313" key="1">
    <source>
        <dbReference type="EMBL" id="GAA5795178.1"/>
    </source>
</evidence>
<gene>
    <name evidence="1" type="ORF">HPULCUR_000532</name>
</gene>